<name>A0A3M3YB81_9PSED</name>
<dbReference type="Pfam" id="PF13402">
    <property type="entry name" value="Peptidase_M60"/>
    <property type="match status" value="1"/>
</dbReference>
<evidence type="ECO:0000259" key="1">
    <source>
        <dbReference type="PROSITE" id="PS51723"/>
    </source>
</evidence>
<dbReference type="EMBL" id="RBQB01000367">
    <property type="protein sequence ID" value="RMO79265.1"/>
    <property type="molecule type" value="Genomic_DNA"/>
</dbReference>
<reference evidence="2 3" key="1">
    <citation type="submission" date="2018-08" db="EMBL/GenBank/DDBJ databases">
        <title>Recombination of ecologically and evolutionarily significant loci maintains genetic cohesion in the Pseudomonas syringae species complex.</title>
        <authorList>
            <person name="Dillon M."/>
            <person name="Thakur S."/>
            <person name="Almeida R.N.D."/>
            <person name="Weir B.S."/>
            <person name="Guttman D.S."/>
        </authorList>
    </citation>
    <scope>NUCLEOTIDE SEQUENCE [LARGE SCALE GENOMIC DNA]</scope>
    <source>
        <strain evidence="2 3">ICMP 8902</strain>
    </source>
</reference>
<dbReference type="PANTHER" id="PTHR15730">
    <property type="entry name" value="EXPERIMENTAL AUTOIMMUNE PROSTATITIS ANTIGEN 2-RELATED"/>
    <property type="match status" value="1"/>
</dbReference>
<dbReference type="Proteomes" id="UP000279372">
    <property type="component" value="Unassembled WGS sequence"/>
</dbReference>
<evidence type="ECO:0000313" key="2">
    <source>
        <dbReference type="EMBL" id="RMO79265.1"/>
    </source>
</evidence>
<proteinExistence type="predicted"/>
<dbReference type="Gene3D" id="1.10.390.30">
    <property type="entry name" value="Peptidase M60, enhancin-like domain 3"/>
    <property type="match status" value="1"/>
</dbReference>
<dbReference type="Gene3D" id="3.40.390.80">
    <property type="entry name" value="Peptidase M60, enhancin-like domain 2"/>
    <property type="match status" value="1"/>
</dbReference>
<dbReference type="PROSITE" id="PS51723">
    <property type="entry name" value="PEPTIDASE_M60"/>
    <property type="match status" value="1"/>
</dbReference>
<dbReference type="InterPro" id="IPR051244">
    <property type="entry name" value="TCAF"/>
</dbReference>
<accession>A0A3M3YB81</accession>
<dbReference type="PANTHER" id="PTHR15730:SF5">
    <property type="entry name" value="SI:CH211-210B2.2-RELATED"/>
    <property type="match status" value="1"/>
</dbReference>
<protein>
    <recommendedName>
        <fullName evidence="1">Peptidase M60 domain-containing protein</fullName>
    </recommendedName>
</protein>
<gene>
    <name evidence="2" type="ORF">ALQ33_00212</name>
</gene>
<dbReference type="InterPro" id="IPR031161">
    <property type="entry name" value="Peptidase_M60_dom"/>
</dbReference>
<dbReference type="SMART" id="SM01276">
    <property type="entry name" value="M60-like"/>
    <property type="match status" value="1"/>
</dbReference>
<sequence>MARTVQDLLTVTTPQIVIDLNYGMNAIEAPQSGLLSFIYHIPGKSVLISIKGSYSHVPSFILNETSNSMWRSQMDLLQRAPVVMLTSERAIIVVRYASARDHLSDPEKLMSYYDQVIGCQDVISGVTGGGETEWAIDPNKHFYVEADRLYMFATNGYMGFNGASALSDLLSSNTAVGWGPWHESGHQRQMSSMTWETGSGMTEVTVNLYSLATQEILEGRASRLDIYYPVIKEYLSRQYRDFNAIPDAFHKVVMLWQLRLTFGIPLYGQLHQRYRLMQNPPVQDGEKIQRFIVEASLISGRDLSTFFDRWGIYSTPETLRQIADLSPLEKPIWETDATTTFPLPLPVPEYFPERVHILSNLRAEFTGAVRFSIDEQWFWKFRYEITRNGVTVAWVDEGKCTHCRAFNDGRIYIDADASIMPGERWAVHVVFNGKQFKAESNHAYPSLLTSIEELFTDERCVELRAWVTQRSLDGMFSTATVYQPDGIHIRLLHRAQRLYLQSMIASVHIQEGLINVGFATLDFHNYNYELKGHSLTYATLKEGTPTDSFLIRAAWLRTGEVDPNETYSITVSLDHSSTPYTLYSGTLAQGKIVMPIQALFTDFTMTGLAPKTDQQTIDALYRTVNGDPVISIINRADYRSYLSTAQRLLLQKTLARVVREANSLSVYFAGDAFKTHTYKLYVNDEYSSEVTQGRPYYSSLSDGVWTSHVNLDSKDNCKVFCDYEGTTHTLYESNTADAVSFSEMQDPYITHCDPNAL</sequence>
<feature type="domain" description="Peptidase M60" evidence="1">
    <location>
        <begin position="1"/>
        <end position="263"/>
    </location>
</feature>
<comment type="caution">
    <text evidence="2">The sequence shown here is derived from an EMBL/GenBank/DDBJ whole genome shotgun (WGS) entry which is preliminary data.</text>
</comment>
<dbReference type="AlphaFoldDB" id="A0A3M3YB81"/>
<organism evidence="2 3">
    <name type="scientific">Pseudomonas syringae pv. philadelphi</name>
    <dbReference type="NCBI Taxonomy" id="251706"/>
    <lineage>
        <taxon>Bacteria</taxon>
        <taxon>Pseudomonadati</taxon>
        <taxon>Pseudomonadota</taxon>
        <taxon>Gammaproteobacteria</taxon>
        <taxon>Pseudomonadales</taxon>
        <taxon>Pseudomonadaceae</taxon>
        <taxon>Pseudomonas</taxon>
    </lineage>
</organism>
<dbReference type="InterPro" id="IPR042279">
    <property type="entry name" value="Pep_M60_3"/>
</dbReference>
<evidence type="ECO:0000313" key="3">
    <source>
        <dbReference type="Proteomes" id="UP000279372"/>
    </source>
</evidence>